<evidence type="ECO:0000313" key="6">
    <source>
        <dbReference type="Proteomes" id="UP000773469"/>
    </source>
</evidence>
<keyword evidence="6" id="KW-1185">Reference proteome</keyword>
<gene>
    <name evidence="5" type="ORF">TUM3794_34120</name>
</gene>
<dbReference type="SUPFAM" id="SSF53098">
    <property type="entry name" value="Ribonuclease H-like"/>
    <property type="match status" value="1"/>
</dbReference>
<proteinExistence type="predicted"/>
<dbReference type="PANTHER" id="PTHR30231">
    <property type="entry name" value="DNA POLYMERASE III SUBUNIT EPSILON"/>
    <property type="match status" value="1"/>
</dbReference>
<accession>A0ABQ4PBM7</accession>
<feature type="domain" description="Exonuclease" evidence="4">
    <location>
        <begin position="42"/>
        <end position="215"/>
    </location>
</feature>
<evidence type="ECO:0000256" key="2">
    <source>
        <dbReference type="ARBA" id="ARBA00022801"/>
    </source>
</evidence>
<dbReference type="Proteomes" id="UP000773469">
    <property type="component" value="Unassembled WGS sequence"/>
</dbReference>
<name>A0ABQ4PBM7_SHECO</name>
<dbReference type="CDD" id="cd06127">
    <property type="entry name" value="DEDDh"/>
    <property type="match status" value="1"/>
</dbReference>
<evidence type="ECO:0000256" key="3">
    <source>
        <dbReference type="ARBA" id="ARBA00022839"/>
    </source>
</evidence>
<keyword evidence="2" id="KW-0378">Hydrolase</keyword>
<dbReference type="InterPro" id="IPR036397">
    <property type="entry name" value="RNaseH_sf"/>
</dbReference>
<dbReference type="SMART" id="SM00479">
    <property type="entry name" value="EXOIII"/>
    <property type="match status" value="1"/>
</dbReference>
<organism evidence="5 6">
    <name type="scientific">Shewanella colwelliana</name>
    <name type="common">Alteromonas colwelliana</name>
    <dbReference type="NCBI Taxonomy" id="23"/>
    <lineage>
        <taxon>Bacteria</taxon>
        <taxon>Pseudomonadati</taxon>
        <taxon>Pseudomonadota</taxon>
        <taxon>Gammaproteobacteria</taxon>
        <taxon>Alteromonadales</taxon>
        <taxon>Shewanellaceae</taxon>
        <taxon>Shewanella</taxon>
    </lineage>
</organism>
<evidence type="ECO:0000256" key="1">
    <source>
        <dbReference type="ARBA" id="ARBA00022722"/>
    </source>
</evidence>
<keyword evidence="1" id="KW-0540">Nuclease</keyword>
<dbReference type="PANTHER" id="PTHR30231:SF4">
    <property type="entry name" value="PROTEIN NEN2"/>
    <property type="match status" value="1"/>
</dbReference>
<evidence type="ECO:0000259" key="4">
    <source>
        <dbReference type="SMART" id="SM00479"/>
    </source>
</evidence>
<dbReference type="Pfam" id="PF00929">
    <property type="entry name" value="RNase_T"/>
    <property type="match status" value="1"/>
</dbReference>
<protein>
    <submittedName>
        <fullName evidence="5">DNA polymerase III subunit epsilon</fullName>
    </submittedName>
</protein>
<reference evidence="5 6" key="1">
    <citation type="submission" date="2021-05" db="EMBL/GenBank/DDBJ databases">
        <title>Molecular characterization for Shewanella algae harboring chromosomal blaOXA-55-like strains isolated from clinical and environment sample.</title>
        <authorList>
            <person name="Ohama Y."/>
            <person name="Aoki K."/>
            <person name="Harada S."/>
            <person name="Moriya K."/>
            <person name="Ishii Y."/>
            <person name="Tateda K."/>
        </authorList>
    </citation>
    <scope>NUCLEOTIDE SEQUENCE [LARGE SCALE GENOMIC DNA]</scope>
    <source>
        <strain evidence="5 6">MBTL60-118</strain>
    </source>
</reference>
<dbReference type="InterPro" id="IPR013520">
    <property type="entry name" value="Ribonucl_H"/>
</dbReference>
<dbReference type="EMBL" id="BPEU01000029">
    <property type="protein sequence ID" value="GIU44943.1"/>
    <property type="molecule type" value="Genomic_DNA"/>
</dbReference>
<comment type="caution">
    <text evidence="5">The sequence shown here is derived from an EMBL/GenBank/DDBJ whole genome shotgun (WGS) entry which is preliminary data.</text>
</comment>
<sequence length="226" mass="24762">MLHTQVLKSRLCWRAFRSHKEQLKNYYQALLPLLDKPLNQVPMVAVDLEMTGLDAAFDQILSIGLVPIRDGQLVLAQAQHKLVKIDGSVGQSATIHGILDNHLKQALTPEAAMEWFLEATLGKVLVAHHAPLDLAFLQNGLASLLGEKVSLIAIDTLAVERKRLLRQHEVLKEGSLRLGACRDRYHLPIYAAHNALIDALACGELLLAQVASISGTEQVKAAELIG</sequence>
<keyword evidence="3" id="KW-0269">Exonuclease</keyword>
<evidence type="ECO:0000313" key="5">
    <source>
        <dbReference type="EMBL" id="GIU44943.1"/>
    </source>
</evidence>
<dbReference type="Gene3D" id="3.30.420.10">
    <property type="entry name" value="Ribonuclease H-like superfamily/Ribonuclease H"/>
    <property type="match status" value="1"/>
</dbReference>
<dbReference type="InterPro" id="IPR012337">
    <property type="entry name" value="RNaseH-like_sf"/>
</dbReference>